<dbReference type="GO" id="GO:0008270">
    <property type="term" value="F:zinc ion binding"/>
    <property type="evidence" value="ECO:0007669"/>
    <property type="project" value="InterPro"/>
</dbReference>
<dbReference type="InterPro" id="IPR052360">
    <property type="entry name" value="Transcr_Regulatory_Proteins"/>
</dbReference>
<protein>
    <recommendedName>
        <fullName evidence="7">Zn(2)-C6 fungal-type domain-containing protein</fullName>
    </recommendedName>
</protein>
<dbReference type="GO" id="GO:0003677">
    <property type="term" value="F:DNA binding"/>
    <property type="evidence" value="ECO:0007669"/>
    <property type="project" value="UniProtKB-KW"/>
</dbReference>
<dbReference type="InterPro" id="IPR036864">
    <property type="entry name" value="Zn2-C6_fun-type_DNA-bd_sf"/>
</dbReference>
<dbReference type="PROSITE" id="PS00463">
    <property type="entry name" value="ZN2_CY6_FUNGAL_1"/>
    <property type="match status" value="1"/>
</dbReference>
<evidence type="ECO:0000313" key="9">
    <source>
        <dbReference type="Proteomes" id="UP001174936"/>
    </source>
</evidence>
<evidence type="ECO:0000313" key="8">
    <source>
        <dbReference type="EMBL" id="KAK0649981.1"/>
    </source>
</evidence>
<keyword evidence="4" id="KW-0238">DNA-binding</keyword>
<reference evidence="8" key="1">
    <citation type="submission" date="2023-06" db="EMBL/GenBank/DDBJ databases">
        <title>Genome-scale phylogeny and comparative genomics of the fungal order Sordariales.</title>
        <authorList>
            <consortium name="Lawrence Berkeley National Laboratory"/>
            <person name="Hensen N."/>
            <person name="Bonometti L."/>
            <person name="Westerberg I."/>
            <person name="Brannstrom I.O."/>
            <person name="Guillou S."/>
            <person name="Cros-Aarteil S."/>
            <person name="Calhoun S."/>
            <person name="Haridas S."/>
            <person name="Kuo A."/>
            <person name="Mondo S."/>
            <person name="Pangilinan J."/>
            <person name="Riley R."/>
            <person name="Labutti K."/>
            <person name="Andreopoulos B."/>
            <person name="Lipzen A."/>
            <person name="Chen C."/>
            <person name="Yanf M."/>
            <person name="Daum C."/>
            <person name="Ng V."/>
            <person name="Clum A."/>
            <person name="Steindorff A."/>
            <person name="Ohm R."/>
            <person name="Martin F."/>
            <person name="Silar P."/>
            <person name="Natvig D."/>
            <person name="Lalanne C."/>
            <person name="Gautier V."/>
            <person name="Ament-Velasquez S.L."/>
            <person name="Kruys A."/>
            <person name="Hutchinson M.I."/>
            <person name="Powell A.J."/>
            <person name="Barry K."/>
            <person name="Miller A.N."/>
            <person name="Grigoriev I.V."/>
            <person name="Debuchy R."/>
            <person name="Gladieux P."/>
            <person name="Thoren M.H."/>
            <person name="Johannesson H."/>
        </authorList>
    </citation>
    <scope>NUCLEOTIDE SEQUENCE</scope>
    <source>
        <strain evidence="8">SMH2532-1</strain>
    </source>
</reference>
<keyword evidence="6" id="KW-0539">Nucleus</keyword>
<name>A0AA39YC86_9PEZI</name>
<comment type="caution">
    <text evidence="8">The sequence shown here is derived from an EMBL/GenBank/DDBJ whole genome shotgun (WGS) entry which is preliminary data.</text>
</comment>
<dbReference type="Pfam" id="PF00172">
    <property type="entry name" value="Zn_clus"/>
    <property type="match status" value="1"/>
</dbReference>
<dbReference type="Proteomes" id="UP001174936">
    <property type="component" value="Unassembled WGS sequence"/>
</dbReference>
<keyword evidence="5" id="KW-0804">Transcription</keyword>
<dbReference type="PROSITE" id="PS50048">
    <property type="entry name" value="ZN2_CY6_FUNGAL_2"/>
    <property type="match status" value="1"/>
</dbReference>
<dbReference type="EMBL" id="JAULSV010000003">
    <property type="protein sequence ID" value="KAK0649981.1"/>
    <property type="molecule type" value="Genomic_DNA"/>
</dbReference>
<dbReference type="Gene3D" id="4.10.240.10">
    <property type="entry name" value="Zn(2)-C6 fungal-type DNA-binding domain"/>
    <property type="match status" value="1"/>
</dbReference>
<keyword evidence="2" id="KW-0862">Zinc</keyword>
<sequence length="537" mass="59606">MQSIPPKRKFKFHSKTRTGCGTCKARKVKCDEAKPVCRRCASTGRHCDGYLSNSPSPAPGSSPSALVTATPSHLPLFDSSEEKRSFRYFQVQASKQLGGSFHGSFWGREVMQAAIHHPPIRHLVVALGAAYEASEAGLGLHCEKVEFALQQCNRSIQHLTTQARAQTVGGGQSPENVSTLLAASILFIHFAHVRGHNTEAFQHIRSAIKVLRDFEASTGTSAGSSPRSPGRCAFPVPLAQLRAMLISAYGQLRNIVEDTVIGVEEAEDMLTTNMKPAALFFSAAEAHQYVENLFYNTLAFLQHSHLHSPHSAATPERFREVTSRYRELCHLLESSKHALDALVASIAQQPDQLQDVQVENGIILLQVYHIVLTIWLRIDALQPDRRESAFDALEADLEKILTLCERFVENDARVQQPSHVSSMRCSSGLGCVMPLHTVSVRCRSPELRKRAINALIKCSRRDGLWDSYITARVAAETVQIAEQFMYATGVYSPKQPKTTAQQIGTVKELKFELRNDRSALLRFIIVGGDEIQKTIRW</sequence>
<dbReference type="PANTHER" id="PTHR36206:SF12">
    <property type="entry name" value="ASPERCRYPTIN BIOSYNTHESIS CLUSTER-SPECIFIC TRANSCRIPTION REGULATOR ATNN-RELATED"/>
    <property type="match status" value="1"/>
</dbReference>
<evidence type="ECO:0000256" key="3">
    <source>
        <dbReference type="ARBA" id="ARBA00023015"/>
    </source>
</evidence>
<evidence type="ECO:0000256" key="4">
    <source>
        <dbReference type="ARBA" id="ARBA00023125"/>
    </source>
</evidence>
<evidence type="ECO:0000256" key="6">
    <source>
        <dbReference type="ARBA" id="ARBA00023242"/>
    </source>
</evidence>
<keyword evidence="1" id="KW-0479">Metal-binding</keyword>
<evidence type="ECO:0000256" key="2">
    <source>
        <dbReference type="ARBA" id="ARBA00022833"/>
    </source>
</evidence>
<dbReference type="SUPFAM" id="SSF57701">
    <property type="entry name" value="Zn2/Cys6 DNA-binding domain"/>
    <property type="match status" value="1"/>
</dbReference>
<dbReference type="InterPro" id="IPR001138">
    <property type="entry name" value="Zn2Cys6_DnaBD"/>
</dbReference>
<keyword evidence="3" id="KW-0805">Transcription regulation</keyword>
<accession>A0AA39YC86</accession>
<evidence type="ECO:0000259" key="7">
    <source>
        <dbReference type="PROSITE" id="PS50048"/>
    </source>
</evidence>
<evidence type="ECO:0000256" key="5">
    <source>
        <dbReference type="ARBA" id="ARBA00023163"/>
    </source>
</evidence>
<dbReference type="GO" id="GO:0000981">
    <property type="term" value="F:DNA-binding transcription factor activity, RNA polymerase II-specific"/>
    <property type="evidence" value="ECO:0007669"/>
    <property type="project" value="InterPro"/>
</dbReference>
<dbReference type="CDD" id="cd00067">
    <property type="entry name" value="GAL4"/>
    <property type="match status" value="1"/>
</dbReference>
<dbReference type="SMART" id="SM00066">
    <property type="entry name" value="GAL4"/>
    <property type="match status" value="1"/>
</dbReference>
<dbReference type="AlphaFoldDB" id="A0AA39YC86"/>
<organism evidence="8 9">
    <name type="scientific">Cercophora newfieldiana</name>
    <dbReference type="NCBI Taxonomy" id="92897"/>
    <lineage>
        <taxon>Eukaryota</taxon>
        <taxon>Fungi</taxon>
        <taxon>Dikarya</taxon>
        <taxon>Ascomycota</taxon>
        <taxon>Pezizomycotina</taxon>
        <taxon>Sordariomycetes</taxon>
        <taxon>Sordariomycetidae</taxon>
        <taxon>Sordariales</taxon>
        <taxon>Lasiosphaeriaceae</taxon>
        <taxon>Cercophora</taxon>
    </lineage>
</organism>
<dbReference type="PANTHER" id="PTHR36206">
    <property type="entry name" value="ASPERCRYPTIN BIOSYNTHESIS CLUSTER-SPECIFIC TRANSCRIPTION REGULATOR ATNN-RELATED"/>
    <property type="match status" value="1"/>
</dbReference>
<feature type="domain" description="Zn(2)-C6 fungal-type" evidence="7">
    <location>
        <begin position="19"/>
        <end position="47"/>
    </location>
</feature>
<keyword evidence="9" id="KW-1185">Reference proteome</keyword>
<proteinExistence type="predicted"/>
<gene>
    <name evidence="8" type="ORF">B0T16DRAFT_410985</name>
</gene>
<evidence type="ECO:0000256" key="1">
    <source>
        <dbReference type="ARBA" id="ARBA00022723"/>
    </source>
</evidence>